<keyword evidence="1" id="KW-0805">Transcription regulation</keyword>
<accession>A0A930VKS6</accession>
<dbReference type="SMART" id="SM00344">
    <property type="entry name" value="HTH_ASNC"/>
    <property type="match status" value="2"/>
</dbReference>
<keyword evidence="6" id="KW-1185">Reference proteome</keyword>
<dbReference type="Pfam" id="PF13404">
    <property type="entry name" value="HTH_AsnC-type"/>
    <property type="match status" value="2"/>
</dbReference>
<proteinExistence type="predicted"/>
<dbReference type="Proteomes" id="UP000660668">
    <property type="component" value="Unassembled WGS sequence"/>
</dbReference>
<dbReference type="SUPFAM" id="SSF46785">
    <property type="entry name" value="Winged helix' DNA-binding domain"/>
    <property type="match status" value="2"/>
</dbReference>
<evidence type="ECO:0000256" key="1">
    <source>
        <dbReference type="ARBA" id="ARBA00023015"/>
    </source>
</evidence>
<reference evidence="5" key="1">
    <citation type="submission" date="2020-11" db="EMBL/GenBank/DDBJ databases">
        <title>Nocardioides cynanchi sp. nov., isolated from soil of rhizosphere of Cynanchum wilfordii.</title>
        <authorList>
            <person name="Lee J.-S."/>
            <person name="Suh M.K."/>
            <person name="Kim J.-S."/>
        </authorList>
    </citation>
    <scope>NUCLEOTIDE SEQUENCE</scope>
    <source>
        <strain evidence="5">KCTC 19276</strain>
    </source>
</reference>
<dbReference type="PRINTS" id="PR00033">
    <property type="entry name" value="HTHASNC"/>
</dbReference>
<evidence type="ECO:0000256" key="3">
    <source>
        <dbReference type="ARBA" id="ARBA00023163"/>
    </source>
</evidence>
<dbReference type="PROSITE" id="PS00519">
    <property type="entry name" value="HTH_ASNC_1"/>
    <property type="match status" value="1"/>
</dbReference>
<dbReference type="InterPro" id="IPR036388">
    <property type="entry name" value="WH-like_DNA-bd_sf"/>
</dbReference>
<keyword evidence="3" id="KW-0804">Transcription</keyword>
<dbReference type="EMBL" id="JADKPO010000024">
    <property type="protein sequence ID" value="MBF4769354.1"/>
    <property type="molecule type" value="Genomic_DNA"/>
</dbReference>
<dbReference type="Gene3D" id="1.10.10.10">
    <property type="entry name" value="Winged helix-like DNA-binding domain superfamily/Winged helix DNA-binding domain"/>
    <property type="match status" value="2"/>
</dbReference>
<sequence length="306" mass="33456">MDDSDREIVQLLRGDGRLSFVEIGRGVGMSPDAVRARLNRLVDEGMLRVLGIIDPSLLGYHVLATLALEYRGDSTAFASRLRESHAVTYLATALGEFNVICEVAATDDDDLSSRIQRIVSETSGIARAEVLRNVEIYKWEGSGARPRPAGGIAIDLDDLDVLLLRNLVDDPRTSYRDLAERVEHPYSQVRRRTIRLFESGAIQASAVVEPSVERLTIGLFCLELGRDAGATLKAIADEPEIKVLARTLGTYEATAEVTVSSPLALANLAGRLRTDFDVARISTLLLTHRPILPAQWRLGSVLKGQG</sequence>
<protein>
    <submittedName>
        <fullName evidence="5">AsnC family transcriptional regulator</fullName>
    </submittedName>
</protein>
<keyword evidence="2" id="KW-0238">DNA-binding</keyword>
<name>A0A930VKS6_9ACTN</name>
<evidence type="ECO:0000256" key="2">
    <source>
        <dbReference type="ARBA" id="ARBA00023125"/>
    </source>
</evidence>
<dbReference type="InterPro" id="IPR019885">
    <property type="entry name" value="Tscrpt_reg_HTH_AsnC-type_CS"/>
</dbReference>
<feature type="domain" description="HTH asnC-type" evidence="4">
    <location>
        <begin position="1"/>
        <end position="61"/>
    </location>
</feature>
<evidence type="ECO:0000259" key="4">
    <source>
        <dbReference type="PROSITE" id="PS50956"/>
    </source>
</evidence>
<organism evidence="5 6">
    <name type="scientific">Nocardioides agariphilus</name>
    <dbReference type="NCBI Taxonomy" id="433664"/>
    <lineage>
        <taxon>Bacteria</taxon>
        <taxon>Bacillati</taxon>
        <taxon>Actinomycetota</taxon>
        <taxon>Actinomycetes</taxon>
        <taxon>Propionibacteriales</taxon>
        <taxon>Nocardioidaceae</taxon>
        <taxon>Nocardioides</taxon>
    </lineage>
</organism>
<dbReference type="InterPro" id="IPR036390">
    <property type="entry name" value="WH_DNA-bd_sf"/>
</dbReference>
<dbReference type="GO" id="GO:0043200">
    <property type="term" value="P:response to amino acid"/>
    <property type="evidence" value="ECO:0007669"/>
    <property type="project" value="TreeGrafter"/>
</dbReference>
<dbReference type="RefSeq" id="WP_194697504.1">
    <property type="nucleotide sequence ID" value="NZ_JADKPO010000024.1"/>
</dbReference>
<dbReference type="PANTHER" id="PTHR30154">
    <property type="entry name" value="LEUCINE-RESPONSIVE REGULATORY PROTEIN"/>
    <property type="match status" value="1"/>
</dbReference>
<gene>
    <name evidence="5" type="ORF">ISU10_16420</name>
</gene>
<dbReference type="AlphaFoldDB" id="A0A930VKS6"/>
<evidence type="ECO:0000313" key="5">
    <source>
        <dbReference type="EMBL" id="MBF4769354.1"/>
    </source>
</evidence>
<dbReference type="InterPro" id="IPR000485">
    <property type="entry name" value="AsnC-type_HTH_dom"/>
</dbReference>
<evidence type="ECO:0000313" key="6">
    <source>
        <dbReference type="Proteomes" id="UP000660668"/>
    </source>
</evidence>
<dbReference type="PANTHER" id="PTHR30154:SF50">
    <property type="entry name" value="TRANSCRIPTIONAL REGULATOR, ASNC FAMILY"/>
    <property type="match status" value="1"/>
</dbReference>
<dbReference type="PROSITE" id="PS50956">
    <property type="entry name" value="HTH_ASNC_2"/>
    <property type="match status" value="1"/>
</dbReference>
<dbReference type="Gene3D" id="3.30.70.920">
    <property type="match status" value="1"/>
</dbReference>
<dbReference type="GO" id="GO:0005829">
    <property type="term" value="C:cytosol"/>
    <property type="evidence" value="ECO:0007669"/>
    <property type="project" value="TreeGrafter"/>
</dbReference>
<dbReference type="GO" id="GO:0043565">
    <property type="term" value="F:sequence-specific DNA binding"/>
    <property type="evidence" value="ECO:0007669"/>
    <property type="project" value="InterPro"/>
</dbReference>
<comment type="caution">
    <text evidence="5">The sequence shown here is derived from an EMBL/GenBank/DDBJ whole genome shotgun (WGS) entry which is preliminary data.</text>
</comment>
<dbReference type="InterPro" id="IPR019888">
    <property type="entry name" value="Tscrpt_reg_AsnC-like"/>
</dbReference>